<dbReference type="PANTHER" id="PTHR23131">
    <property type="entry name" value="ENDORIBONUCLEASE LACTB2"/>
    <property type="match status" value="1"/>
</dbReference>
<gene>
    <name evidence="2" type="ORF">GCM10012287_06150</name>
</gene>
<keyword evidence="3" id="KW-1185">Reference proteome</keyword>
<dbReference type="Gene3D" id="3.60.15.10">
    <property type="entry name" value="Ribonuclease Z/Hydroxyacylglutathione hydrolase-like"/>
    <property type="match status" value="2"/>
</dbReference>
<evidence type="ECO:0000313" key="3">
    <source>
        <dbReference type="Proteomes" id="UP000631535"/>
    </source>
</evidence>
<dbReference type="SMART" id="SM00849">
    <property type="entry name" value="Lactamase_B"/>
    <property type="match status" value="2"/>
</dbReference>
<dbReference type="EMBL" id="BMMP01000002">
    <property type="protein sequence ID" value="GGO43300.1"/>
    <property type="molecule type" value="Genomic_DNA"/>
</dbReference>
<dbReference type="InterPro" id="IPR050662">
    <property type="entry name" value="Sec-metab_biosynth-thioest"/>
</dbReference>
<reference evidence="3" key="1">
    <citation type="journal article" date="2019" name="Int. J. Syst. Evol. Microbiol.">
        <title>The Global Catalogue of Microorganisms (GCM) 10K type strain sequencing project: providing services to taxonomists for standard genome sequencing and annotation.</title>
        <authorList>
            <consortium name="The Broad Institute Genomics Platform"/>
            <consortium name="The Broad Institute Genome Sequencing Center for Infectious Disease"/>
            <person name="Wu L."/>
            <person name="Ma J."/>
        </authorList>
    </citation>
    <scope>NUCLEOTIDE SEQUENCE [LARGE SCALE GENOMIC DNA]</scope>
    <source>
        <strain evidence="3">CGMCC 4.7178</strain>
    </source>
</reference>
<comment type="caution">
    <text evidence="2">The sequence shown here is derived from an EMBL/GenBank/DDBJ whole genome shotgun (WGS) entry which is preliminary data.</text>
</comment>
<evidence type="ECO:0000259" key="1">
    <source>
        <dbReference type="SMART" id="SM00849"/>
    </source>
</evidence>
<name>A0ABQ2LU97_9ACTN</name>
<feature type="domain" description="Metallo-beta-lactamase" evidence="1">
    <location>
        <begin position="278"/>
        <end position="480"/>
    </location>
</feature>
<sequence>MTTQARKGTPVRICDDVFLHADTCHVYVLRDPGRRAAVLVDFGSGDVLDHLDEYGVDEVTDVLVTHHHRDQVQGLARAAAAGARIWVPPVEHDLIARVDEHWRTRPLDNDYDVRQDRYSLLEQVPVAGTVEEYRTRRYGAYDVYTHPLPGHTVGSVGYFVDVPGRRLAFTGDLVHGEGRVWSLAATQWAYTGFHETAGMEGVAATVLSCMQVLDRGPDLLLPSHGETVTDPPAAVARVRGALQELLDMRRRTPWDPEEKLYRPWREITPHLLRNTTSMANTYALLSEHGTALLLDFGYDLSTGLPGGHDRSSRRPLLASVEALRREHGVDRVEVALPTHYHDDHVAGFNLLREVYGTEVWSPSHIAPVLHSPERWDLPCLWYDPIPVDRELPTGEPVRWREYEIGVHELPGHTLYAAAYSFTVDGRSVMATGDQQDTAWEPGITPELLNYQYRNRFRVDDFTASAELYRALRPELLISGHWQPFDVTDAYLDMLLEEGRRLARLHRELLPREVDFGAEGFAARIDPYRSAVRPGGRLRIEAAVLNPFPSRETAEVALCAPRGWIAEPALRRVDIAGHGEGTAAFELHVPPGTAPAERLRLAVDVTVGRMRFGQQAEALVCVR</sequence>
<dbReference type="InterPro" id="IPR036866">
    <property type="entry name" value="RibonucZ/Hydroxyglut_hydro"/>
</dbReference>
<dbReference type="RefSeq" id="WP_189035473.1">
    <property type="nucleotide sequence ID" value="NZ_BMMP01000002.1"/>
</dbReference>
<dbReference type="SUPFAM" id="SSF56281">
    <property type="entry name" value="Metallo-hydrolase/oxidoreductase"/>
    <property type="match status" value="2"/>
</dbReference>
<dbReference type="CDD" id="cd06262">
    <property type="entry name" value="metallo-hydrolase-like_MBL-fold"/>
    <property type="match status" value="1"/>
</dbReference>
<accession>A0ABQ2LU97</accession>
<proteinExistence type="predicted"/>
<feature type="domain" description="Metallo-beta-lactamase" evidence="1">
    <location>
        <begin position="23"/>
        <end position="224"/>
    </location>
</feature>
<dbReference type="Proteomes" id="UP000631535">
    <property type="component" value="Unassembled WGS sequence"/>
</dbReference>
<dbReference type="Pfam" id="PF00753">
    <property type="entry name" value="Lactamase_B"/>
    <property type="match status" value="2"/>
</dbReference>
<protein>
    <recommendedName>
        <fullName evidence="1">Metallo-beta-lactamase domain-containing protein</fullName>
    </recommendedName>
</protein>
<evidence type="ECO:0000313" key="2">
    <source>
        <dbReference type="EMBL" id="GGO43300.1"/>
    </source>
</evidence>
<dbReference type="InterPro" id="IPR001279">
    <property type="entry name" value="Metallo-B-lactamas"/>
</dbReference>
<organism evidence="2 3">
    <name type="scientific">Streptomyces daqingensis</name>
    <dbReference type="NCBI Taxonomy" id="1472640"/>
    <lineage>
        <taxon>Bacteria</taxon>
        <taxon>Bacillati</taxon>
        <taxon>Actinomycetota</taxon>
        <taxon>Actinomycetes</taxon>
        <taxon>Kitasatosporales</taxon>
        <taxon>Streptomycetaceae</taxon>
        <taxon>Streptomyces</taxon>
    </lineage>
</organism>